<evidence type="ECO:0000256" key="2">
    <source>
        <dbReference type="ARBA" id="ARBA00022670"/>
    </source>
</evidence>
<feature type="region of interest" description="Disordered" evidence="8">
    <location>
        <begin position="175"/>
        <end position="202"/>
    </location>
</feature>
<dbReference type="GO" id="GO:0006508">
    <property type="term" value="P:proteolysis"/>
    <property type="evidence" value="ECO:0007669"/>
    <property type="project" value="UniProtKB-KW"/>
</dbReference>
<dbReference type="Proteomes" id="UP000292580">
    <property type="component" value="Unassembled WGS sequence"/>
</dbReference>
<evidence type="ECO:0000256" key="6">
    <source>
        <dbReference type="ARBA" id="ARBA00023125"/>
    </source>
</evidence>
<keyword evidence="4" id="KW-0378">Hydrolase</keyword>
<evidence type="ECO:0000256" key="4">
    <source>
        <dbReference type="ARBA" id="ARBA00022801"/>
    </source>
</evidence>
<dbReference type="InterPro" id="IPR036590">
    <property type="entry name" value="SRAP-like"/>
</dbReference>
<comment type="caution">
    <text evidence="9">The sequence shown here is derived from an EMBL/GenBank/DDBJ whole genome shotgun (WGS) entry which is preliminary data.</text>
</comment>
<accession>A0A483CT64</accession>
<dbReference type="GO" id="GO:0016829">
    <property type="term" value="F:lyase activity"/>
    <property type="evidence" value="ECO:0007669"/>
    <property type="project" value="UniProtKB-KW"/>
</dbReference>
<evidence type="ECO:0000256" key="5">
    <source>
        <dbReference type="ARBA" id="ARBA00023124"/>
    </source>
</evidence>
<keyword evidence="7" id="KW-0456">Lyase</keyword>
<reference evidence="9 10" key="1">
    <citation type="submission" date="2017-11" db="EMBL/GenBank/DDBJ databases">
        <title>Isolation and Characterization of Methanofollis Species from Methane Seep Offshore SW Taiwan.</title>
        <authorList>
            <person name="Teng N.-H."/>
            <person name="Lai M.-C."/>
            <person name="Chen S.-C."/>
        </authorList>
    </citation>
    <scope>NUCLEOTIDE SEQUENCE [LARGE SCALE GENOMIC DNA]</scope>
    <source>
        <strain evidence="9 10">FWC-SCC2</strain>
    </source>
</reference>
<dbReference type="GO" id="GO:0008233">
    <property type="term" value="F:peptidase activity"/>
    <property type="evidence" value="ECO:0007669"/>
    <property type="project" value="UniProtKB-KW"/>
</dbReference>
<evidence type="ECO:0000256" key="3">
    <source>
        <dbReference type="ARBA" id="ARBA00022763"/>
    </source>
</evidence>
<dbReference type="GO" id="GO:0106300">
    <property type="term" value="P:protein-DNA covalent cross-linking repair"/>
    <property type="evidence" value="ECO:0007669"/>
    <property type="project" value="InterPro"/>
</dbReference>
<keyword evidence="6" id="KW-0238">DNA-binding</keyword>
<evidence type="ECO:0000313" key="10">
    <source>
        <dbReference type="Proteomes" id="UP000292580"/>
    </source>
</evidence>
<dbReference type="AlphaFoldDB" id="A0A483CT64"/>
<comment type="similarity">
    <text evidence="1">Belongs to the SOS response-associated peptidase family.</text>
</comment>
<organism evidence="9 10">
    <name type="scientific">Methanofollis fontis</name>
    <dbReference type="NCBI Taxonomy" id="2052832"/>
    <lineage>
        <taxon>Archaea</taxon>
        <taxon>Methanobacteriati</taxon>
        <taxon>Methanobacteriota</taxon>
        <taxon>Stenosarchaea group</taxon>
        <taxon>Methanomicrobia</taxon>
        <taxon>Methanomicrobiales</taxon>
        <taxon>Methanomicrobiaceae</taxon>
        <taxon>Methanofollis</taxon>
    </lineage>
</organism>
<evidence type="ECO:0000256" key="7">
    <source>
        <dbReference type="ARBA" id="ARBA00023239"/>
    </source>
</evidence>
<dbReference type="InterPro" id="IPR003738">
    <property type="entry name" value="SRAP"/>
</dbReference>
<keyword evidence="3" id="KW-0227">DNA damage</keyword>
<keyword evidence="5" id="KW-0190">Covalent protein-DNA linkage</keyword>
<protein>
    <submittedName>
        <fullName evidence="9">DUF159 family protein</fullName>
    </submittedName>
</protein>
<keyword evidence="10" id="KW-1185">Reference proteome</keyword>
<gene>
    <name evidence="9" type="ORF">CUJ86_07305</name>
</gene>
<dbReference type="EMBL" id="PGCL01000003">
    <property type="protein sequence ID" value="TAJ43864.1"/>
    <property type="molecule type" value="Genomic_DNA"/>
</dbReference>
<dbReference type="Gene3D" id="3.90.1680.10">
    <property type="entry name" value="SOS response associated peptidase-like"/>
    <property type="match status" value="1"/>
</dbReference>
<dbReference type="GO" id="GO:0003697">
    <property type="term" value="F:single-stranded DNA binding"/>
    <property type="evidence" value="ECO:0007669"/>
    <property type="project" value="InterPro"/>
</dbReference>
<evidence type="ECO:0000256" key="8">
    <source>
        <dbReference type="SAM" id="MobiDB-lite"/>
    </source>
</evidence>
<dbReference type="RefSeq" id="WP_130646920.1">
    <property type="nucleotide sequence ID" value="NZ_PGCL01000003.1"/>
</dbReference>
<dbReference type="PANTHER" id="PTHR13604">
    <property type="entry name" value="DC12-RELATED"/>
    <property type="match status" value="1"/>
</dbReference>
<sequence>MCGRYTIAAVAGIGERFGVSSHPAWLRPRYNAAPSQRLPVVCGDGERQVCPAVWGMGEGGKIINARAGSMHERPLFSSLLKGGRCLVPADGFYEWDRMKRPYYFTLPDSPLFAFAGLVSEERQFVILTTESNAVVAPVHGRMPVILRREDEGRWLSGADAEEVCTPYPAAGMERRRVGSGVSDPANDDPSLILSPEGAREWW</sequence>
<dbReference type="SUPFAM" id="SSF143081">
    <property type="entry name" value="BB1717-like"/>
    <property type="match status" value="1"/>
</dbReference>
<evidence type="ECO:0000313" key="9">
    <source>
        <dbReference type="EMBL" id="TAJ43864.1"/>
    </source>
</evidence>
<keyword evidence="2" id="KW-0645">Protease</keyword>
<dbReference type="PANTHER" id="PTHR13604:SF0">
    <property type="entry name" value="ABASIC SITE PROCESSING PROTEIN HMCES"/>
    <property type="match status" value="1"/>
</dbReference>
<evidence type="ECO:0000256" key="1">
    <source>
        <dbReference type="ARBA" id="ARBA00008136"/>
    </source>
</evidence>
<dbReference type="OrthoDB" id="109020at2157"/>
<proteinExistence type="inferred from homology"/>
<dbReference type="Pfam" id="PF02586">
    <property type="entry name" value="SRAP"/>
    <property type="match status" value="1"/>
</dbReference>
<name>A0A483CT64_9EURY</name>